<sequence>MQPGYPLTRLGIAQCRTLTIETKKLSAHDYFRATSGGAMRLIYFYLGKCCNISFNLDVNFSEDKYLKVTKERTLQIDHTNHHVTPNFYGQNIVNVSAIVGKNGVGKSSILNMLGLSRLDFHSCYPDSQWIAVYEEQGVYYLEGFNAHHILNFSNPGKSYIAYKLTEVENNLRFDSFIQYNDDIQDKYCIIHQPDFSNSITGMGSKNNYGDDDRNIGFKRNYLKTNMANFYEYITTDKGGFCSHLNKKKIVIKTKASDRIKDTDSFSFYNQFERYLDFEVFPLGKNSPPKITDQRKLFVIDLLEEYIIHLVDNAFETGNSIDCLEMIKKRQYSASLINYKNIKKHLLRLLADILDMLTQRGDEIIHYLGVIDWDLVTLFFENESSLAFLTERNGFKDNIICSIDLTTYRPEVHSLISEFSKVNLPVVFSMPKMSSGEFDINSKMAGINKAVKLTLDNNEVINGFIIILDEYDEHLHPEWARTFLDYLLQYLSKSYADYEFQIIVSTHSPYIISDLLKENVIKIEYNTSNDTYSCSKANSSFASNIYDIINDSFFLSQPIGQFATRKINNILNSIDKVSSNSSEKDYQDMHQLINAIDDDYIKKTLHARLDSNYNSDNNLTLKRLEQEIQNLTKRKEQLLNKKERDKND</sequence>
<dbReference type="Pfam" id="PF13175">
    <property type="entry name" value="AAA_15"/>
    <property type="match status" value="1"/>
</dbReference>
<accession>A0ABY2ZVW5</accession>
<dbReference type="InterPro" id="IPR041685">
    <property type="entry name" value="AAA_GajA/Old/RecF-like"/>
</dbReference>
<dbReference type="InterPro" id="IPR027417">
    <property type="entry name" value="P-loop_NTPase"/>
</dbReference>
<dbReference type="PANTHER" id="PTHR43581:SF4">
    <property type="entry name" value="ATP_GTP PHOSPHATASE"/>
    <property type="match status" value="1"/>
</dbReference>
<feature type="domain" description="Endonuclease GajA/Old nuclease/RecF-like AAA" evidence="2">
    <location>
        <begin position="94"/>
        <end position="511"/>
    </location>
</feature>
<dbReference type="EMBL" id="VICF01000006">
    <property type="protein sequence ID" value="TQC71214.1"/>
    <property type="molecule type" value="Genomic_DNA"/>
</dbReference>
<dbReference type="PANTHER" id="PTHR43581">
    <property type="entry name" value="ATP/GTP PHOSPHATASE"/>
    <property type="match status" value="1"/>
</dbReference>
<dbReference type="InterPro" id="IPR051396">
    <property type="entry name" value="Bact_Antivir_Def_Nuclease"/>
</dbReference>
<gene>
    <name evidence="3" type="ORF">FK492_15650</name>
</gene>
<evidence type="ECO:0000313" key="4">
    <source>
        <dbReference type="Proteomes" id="UP000319715"/>
    </source>
</evidence>
<feature type="coiled-coil region" evidence="1">
    <location>
        <begin position="613"/>
        <end position="647"/>
    </location>
</feature>
<evidence type="ECO:0000259" key="2">
    <source>
        <dbReference type="Pfam" id="PF13175"/>
    </source>
</evidence>
<protein>
    <submittedName>
        <fullName evidence="3">AAA family ATPase</fullName>
    </submittedName>
</protein>
<comment type="caution">
    <text evidence="3">The sequence shown here is derived from an EMBL/GenBank/DDBJ whole genome shotgun (WGS) entry which is preliminary data.</text>
</comment>
<organism evidence="3 4">
    <name type="scientific">Pantoea dispersa</name>
    <dbReference type="NCBI Taxonomy" id="59814"/>
    <lineage>
        <taxon>Bacteria</taxon>
        <taxon>Pseudomonadati</taxon>
        <taxon>Pseudomonadota</taxon>
        <taxon>Gammaproteobacteria</taxon>
        <taxon>Enterobacterales</taxon>
        <taxon>Erwiniaceae</taxon>
        <taxon>Pantoea</taxon>
    </lineage>
</organism>
<reference evidence="3 4" key="1">
    <citation type="submission" date="2019-06" db="EMBL/GenBank/DDBJ databases">
        <title>Pantoea dispersa Assembly.</title>
        <authorList>
            <person name="Wang J."/>
        </authorList>
    </citation>
    <scope>NUCLEOTIDE SEQUENCE [LARGE SCALE GENOMIC DNA]</scope>
    <source>
        <strain evidence="4">bio</strain>
    </source>
</reference>
<dbReference type="SUPFAM" id="SSF52540">
    <property type="entry name" value="P-loop containing nucleoside triphosphate hydrolases"/>
    <property type="match status" value="1"/>
</dbReference>
<dbReference type="Gene3D" id="3.40.50.300">
    <property type="entry name" value="P-loop containing nucleotide triphosphate hydrolases"/>
    <property type="match status" value="1"/>
</dbReference>
<keyword evidence="1" id="KW-0175">Coiled coil</keyword>
<keyword evidence="4" id="KW-1185">Reference proteome</keyword>
<evidence type="ECO:0000313" key="3">
    <source>
        <dbReference type="EMBL" id="TQC71214.1"/>
    </source>
</evidence>
<name>A0ABY2ZVW5_9GAMM</name>
<dbReference type="RefSeq" id="WP_141496565.1">
    <property type="nucleotide sequence ID" value="NZ_JABMIL010000008.1"/>
</dbReference>
<proteinExistence type="predicted"/>
<evidence type="ECO:0000256" key="1">
    <source>
        <dbReference type="SAM" id="Coils"/>
    </source>
</evidence>
<dbReference type="Proteomes" id="UP000319715">
    <property type="component" value="Unassembled WGS sequence"/>
</dbReference>